<dbReference type="Proteomes" id="UP000321039">
    <property type="component" value="Unassembled WGS sequence"/>
</dbReference>
<keyword evidence="2" id="KW-0808">Transferase</keyword>
<feature type="domain" description="Spore protein YkvP/CgeB glycosyl transferase-like" evidence="1">
    <location>
        <begin position="188"/>
        <end position="319"/>
    </location>
</feature>
<evidence type="ECO:0000313" key="2">
    <source>
        <dbReference type="EMBL" id="TXS93966.1"/>
    </source>
</evidence>
<protein>
    <submittedName>
        <fullName evidence="2">Glycosyltransferase</fullName>
    </submittedName>
</protein>
<name>A0A5C8ZZN8_9GAMM</name>
<evidence type="ECO:0000259" key="1">
    <source>
        <dbReference type="Pfam" id="PF13524"/>
    </source>
</evidence>
<dbReference type="AlphaFoldDB" id="A0A5C8ZZN8"/>
<dbReference type="GO" id="GO:0016740">
    <property type="term" value="F:transferase activity"/>
    <property type="evidence" value="ECO:0007669"/>
    <property type="project" value="UniProtKB-KW"/>
</dbReference>
<reference evidence="2 3" key="1">
    <citation type="submission" date="2019-08" db="EMBL/GenBank/DDBJ databases">
        <title>Parahaliea maris sp. nov., isolated from the surface seawater.</title>
        <authorList>
            <person name="Liu Y."/>
        </authorList>
    </citation>
    <scope>NUCLEOTIDE SEQUENCE [LARGE SCALE GENOMIC DNA]</scope>
    <source>
        <strain evidence="2 3">HSLHS9</strain>
    </source>
</reference>
<evidence type="ECO:0000313" key="3">
    <source>
        <dbReference type="Proteomes" id="UP000321039"/>
    </source>
</evidence>
<comment type="caution">
    <text evidence="2">The sequence shown here is derived from an EMBL/GenBank/DDBJ whole genome shotgun (WGS) entry which is preliminary data.</text>
</comment>
<gene>
    <name evidence="2" type="ORF">FV139_10105</name>
</gene>
<proteinExistence type="predicted"/>
<accession>A0A5C8ZZN8</accession>
<dbReference type="EMBL" id="VRZA01000003">
    <property type="protein sequence ID" value="TXS93966.1"/>
    <property type="molecule type" value="Genomic_DNA"/>
</dbReference>
<organism evidence="2 3">
    <name type="scientific">Parahaliea maris</name>
    <dbReference type="NCBI Taxonomy" id="2716870"/>
    <lineage>
        <taxon>Bacteria</taxon>
        <taxon>Pseudomonadati</taxon>
        <taxon>Pseudomonadota</taxon>
        <taxon>Gammaproteobacteria</taxon>
        <taxon>Cellvibrionales</taxon>
        <taxon>Halieaceae</taxon>
        <taxon>Parahaliea</taxon>
    </lineage>
</organism>
<dbReference type="InterPro" id="IPR055259">
    <property type="entry name" value="YkvP/CgeB_Glyco_trans-like"/>
</dbReference>
<dbReference type="RefSeq" id="WP_148068308.1">
    <property type="nucleotide sequence ID" value="NZ_VRZA01000003.1"/>
</dbReference>
<sequence length="339" mass="38267">MRVLHVAHQQLRKYGYTRVSWARKLLHGLIKNDYLVQSFSDRDVAAFEAPLGIRDLGARRSNRRLLQTAEAFAPDLVLVGHCDIISNETLEELRRLCPGVVIAGLNNDPLFVPENFAKIMHRCDTVDAMFVSTGTRELTPFEGRRARLLHMPNPVDPAIESADCSTRKDFLYDLLFCSKSQAHTERGKLVAALRDGLPPDLRFHTPGSFGVPGVWGRDYDETLAQSRMGLNLNRQEGGHWYSSARMAQLGGNGLLVFTHSGAGFDSLFPAETLAYFDDEASLLKAVKQFHADDDQRMHWAANTRDFFHREINCTLYARYIVEASLGLPFSHNYVWDQGE</sequence>
<keyword evidence="3" id="KW-1185">Reference proteome</keyword>
<dbReference type="Pfam" id="PF13524">
    <property type="entry name" value="Glyco_trans_1_2"/>
    <property type="match status" value="1"/>
</dbReference>